<comment type="caution">
    <text evidence="2">The sequence shown here is derived from an EMBL/GenBank/DDBJ whole genome shotgun (WGS) entry which is preliminary data.</text>
</comment>
<accession>A0AAD7DNQ5</accession>
<evidence type="ECO:0000313" key="3">
    <source>
        <dbReference type="Proteomes" id="UP001221757"/>
    </source>
</evidence>
<proteinExistence type="predicted"/>
<feature type="region of interest" description="Disordered" evidence="1">
    <location>
        <begin position="1"/>
        <end position="35"/>
    </location>
</feature>
<dbReference type="EMBL" id="JARKIE010000038">
    <property type="protein sequence ID" value="KAJ7695496.1"/>
    <property type="molecule type" value="Genomic_DNA"/>
</dbReference>
<name>A0AAD7DNQ5_MYCRO</name>
<keyword evidence="3" id="KW-1185">Reference proteome</keyword>
<protein>
    <submittedName>
        <fullName evidence="2">Uncharacterized protein</fullName>
    </submittedName>
</protein>
<evidence type="ECO:0000313" key="2">
    <source>
        <dbReference type="EMBL" id="KAJ7695496.1"/>
    </source>
</evidence>
<reference evidence="2" key="1">
    <citation type="submission" date="2023-03" db="EMBL/GenBank/DDBJ databases">
        <title>Massive genome expansion in bonnet fungi (Mycena s.s.) driven by repeated elements and novel gene families across ecological guilds.</title>
        <authorList>
            <consortium name="Lawrence Berkeley National Laboratory"/>
            <person name="Harder C.B."/>
            <person name="Miyauchi S."/>
            <person name="Viragh M."/>
            <person name="Kuo A."/>
            <person name="Thoen E."/>
            <person name="Andreopoulos B."/>
            <person name="Lu D."/>
            <person name="Skrede I."/>
            <person name="Drula E."/>
            <person name="Henrissat B."/>
            <person name="Morin E."/>
            <person name="Kohler A."/>
            <person name="Barry K."/>
            <person name="LaButti K."/>
            <person name="Morin E."/>
            <person name="Salamov A."/>
            <person name="Lipzen A."/>
            <person name="Mereny Z."/>
            <person name="Hegedus B."/>
            <person name="Baldrian P."/>
            <person name="Stursova M."/>
            <person name="Weitz H."/>
            <person name="Taylor A."/>
            <person name="Grigoriev I.V."/>
            <person name="Nagy L.G."/>
            <person name="Martin F."/>
            <person name="Kauserud H."/>
        </authorList>
    </citation>
    <scope>NUCLEOTIDE SEQUENCE</scope>
    <source>
        <strain evidence="2">CBHHK067</strain>
    </source>
</reference>
<dbReference type="Proteomes" id="UP001221757">
    <property type="component" value="Unassembled WGS sequence"/>
</dbReference>
<sequence>MVARFTRCPSSRIPPPAKLSETRSRSHSISTRLTPTSLHSSLPRLYPFRRHSTHRLMPPSVHSSSFCGMAFHSIHRPQRSPRLTLRGGPGKRAGTNLHWRAKKGRVPSSSFEPRSESWPSYLGASAMVLL</sequence>
<evidence type="ECO:0000256" key="1">
    <source>
        <dbReference type="SAM" id="MobiDB-lite"/>
    </source>
</evidence>
<organism evidence="2 3">
    <name type="scientific">Mycena rosella</name>
    <name type="common">Pink bonnet</name>
    <name type="synonym">Agaricus rosellus</name>
    <dbReference type="NCBI Taxonomy" id="1033263"/>
    <lineage>
        <taxon>Eukaryota</taxon>
        <taxon>Fungi</taxon>
        <taxon>Dikarya</taxon>
        <taxon>Basidiomycota</taxon>
        <taxon>Agaricomycotina</taxon>
        <taxon>Agaricomycetes</taxon>
        <taxon>Agaricomycetidae</taxon>
        <taxon>Agaricales</taxon>
        <taxon>Marasmiineae</taxon>
        <taxon>Mycenaceae</taxon>
        <taxon>Mycena</taxon>
    </lineage>
</organism>
<gene>
    <name evidence="2" type="ORF">B0H17DRAFT_434633</name>
</gene>
<dbReference type="AlphaFoldDB" id="A0AAD7DNQ5"/>